<dbReference type="EMBL" id="ADGH01000014">
    <property type="protein sequence ID" value="EHG24316.1"/>
    <property type="molecule type" value="Genomic_DNA"/>
</dbReference>
<dbReference type="GeneID" id="84787644"/>
<evidence type="ECO:0000313" key="1">
    <source>
        <dbReference type="EMBL" id="EHG24316.1"/>
    </source>
</evidence>
<accession>A0ABP2MP98</accession>
<proteinExistence type="predicted"/>
<gene>
    <name evidence="1" type="ORF">HMPREF9432_01447</name>
</gene>
<protein>
    <submittedName>
        <fullName evidence="1">Uncharacterized protein</fullName>
    </submittedName>
</protein>
<name>A0ABP2MP98_9FIRM</name>
<evidence type="ECO:0000313" key="2">
    <source>
        <dbReference type="Proteomes" id="UP000003175"/>
    </source>
</evidence>
<sequence>MKEKKSTNEYILYEMESKCEAQDYITKKDGMLLDTKKDDPYKYYVVEYDALPPIAIFSEDHGIAPLFESDNEYLFIGVDSRIYQIRKKVCWLLFLDSQIFDITILRKERKICIICEVNVYILDFNGQIIWDKNFDIIVDWKYSKNQTELMLYDINNKSFCLSLANKIQLT</sequence>
<dbReference type="Proteomes" id="UP000003175">
    <property type="component" value="Unassembled WGS sequence"/>
</dbReference>
<reference evidence="1 2" key="1">
    <citation type="submission" date="2011-08" db="EMBL/GenBank/DDBJ databases">
        <title>The Genome Sequence of Selenomonas noxia F0398.</title>
        <authorList>
            <consortium name="The Broad Institute Genome Sequencing Platform"/>
            <person name="Earl A."/>
            <person name="Ward D."/>
            <person name="Feldgarden M."/>
            <person name="Gevers D."/>
            <person name="Izard J."/>
            <person name="Ganesan A."/>
            <person name="Blanton J.M."/>
            <person name="Baranova O.V."/>
            <person name="Tanner A.C."/>
            <person name="Dewhirst F.E."/>
            <person name="Young S.K."/>
            <person name="Zeng Q."/>
            <person name="Gargeya S."/>
            <person name="Fitzgerald M."/>
            <person name="Haas B."/>
            <person name="Abouelleil A."/>
            <person name="Alvarado L."/>
            <person name="Arachchi H.M."/>
            <person name="Berlin A."/>
            <person name="Brown A."/>
            <person name="Chapman S.B."/>
            <person name="Chen Z."/>
            <person name="Dunbar C."/>
            <person name="Freedman E."/>
            <person name="Gearin G."/>
            <person name="Gellesch M."/>
            <person name="Goldberg J."/>
            <person name="Griggs A."/>
            <person name="Gujja S."/>
            <person name="Heiman D."/>
            <person name="Howarth C."/>
            <person name="Larson L."/>
            <person name="Lui A."/>
            <person name="MacDonald P.J.P."/>
            <person name="Montmayeur A."/>
            <person name="Murphy C."/>
            <person name="Neiman D."/>
            <person name="Pearson M."/>
            <person name="Priest M."/>
            <person name="Roberts A."/>
            <person name="Saif S."/>
            <person name="Shea T."/>
            <person name="Shenoy N."/>
            <person name="Sisk P."/>
            <person name="Stolte C."/>
            <person name="Sykes S."/>
            <person name="Wortman J."/>
            <person name="Nusbaum C."/>
            <person name="Birren B."/>
        </authorList>
    </citation>
    <scope>NUCLEOTIDE SEQUENCE [LARGE SCALE GENOMIC DNA]</scope>
    <source>
        <strain evidence="1 2">F0398</strain>
    </source>
</reference>
<keyword evidence="2" id="KW-1185">Reference proteome</keyword>
<organism evidence="1 2">
    <name type="scientific">Selenomonas noxia F0398</name>
    <dbReference type="NCBI Taxonomy" id="702437"/>
    <lineage>
        <taxon>Bacteria</taxon>
        <taxon>Bacillati</taxon>
        <taxon>Bacillota</taxon>
        <taxon>Negativicutes</taxon>
        <taxon>Selenomonadales</taxon>
        <taxon>Selenomonadaceae</taxon>
        <taxon>Selenomonas</taxon>
    </lineage>
</organism>
<dbReference type="RefSeq" id="WP_006696693.1">
    <property type="nucleotide sequence ID" value="NZ_JH376860.1"/>
</dbReference>
<comment type="caution">
    <text evidence="1">The sequence shown here is derived from an EMBL/GenBank/DDBJ whole genome shotgun (WGS) entry which is preliminary data.</text>
</comment>